<evidence type="ECO:0000313" key="3">
    <source>
        <dbReference type="RefSeq" id="XP_035581842.1"/>
    </source>
</evidence>
<organism evidence="2 3">
    <name type="scientific">Zalophus californianus</name>
    <name type="common">California sealion</name>
    <dbReference type="NCBI Taxonomy" id="9704"/>
    <lineage>
        <taxon>Eukaryota</taxon>
        <taxon>Metazoa</taxon>
        <taxon>Chordata</taxon>
        <taxon>Craniata</taxon>
        <taxon>Vertebrata</taxon>
        <taxon>Euteleostomi</taxon>
        <taxon>Mammalia</taxon>
        <taxon>Eutheria</taxon>
        <taxon>Laurasiatheria</taxon>
        <taxon>Carnivora</taxon>
        <taxon>Caniformia</taxon>
        <taxon>Pinnipedia</taxon>
        <taxon>Otariidae</taxon>
        <taxon>Zalophus</taxon>
    </lineage>
</organism>
<sequence length="913" mass="105453">MDPVKGDIGVILLQYPIRVGGIPLYHTYNIFWKSCYNCQYRHCRVYQYQNHNIFGTSIKKLSVQLLDLSFCHHQHIHLTKSNNLCIWSQPQGDCWVQQGSPVLCLCGNHWELVGLVSESSMACYDPVLVIKTAPYLSWVKWLIKTSQKPLDPIFSLPCNFTPGVEHRPQDRLSLSRGTAILTSHRLSVQSRKRRLGTFPLNRQHRNPPPVFFHLNNRDSFPGSRQLHLQASQLSSTSKFPMIQSWTSLVTKQRDPSDISEPWNTPIAGTSETLVLSGPPKTPTPDKSIPWGLPQKDTMKYQYQTMTNSVNPWVNPLAGIIGLHTLPLVSSAISWVLFSSGIDGSHLLSGVNTVQFQVQSSKVPFHGQLLARPWLEITPDIGPWTHSVPDKTGTVMQIQSSEENIGSQIHHVVDRVHTAFKPVTYNLNAWVPLTVNKNEFWTHSTLNADGSQYPTLTLTLEPWFQSVLNLDGSQELTEKTNEYWILPESKSAQLWTSSALNMPFTWIPSASNTIKSWAQYNTSLSKASSQMERISPWSKRESFMVKPQIQTADTTWFLTHTITNVIKPFFQSKADTTRPWSKPEAAITQTWTQPETQARKPLTQLKAEIRPWLQTKTERIRRWIQPKFQIVRPRAQTENGKDKHWTQSEAHIIRSVTHTEIETFRLGNKPKAGTARSWFWTQSNQMRARSQPDLQTLYPWTQPEVDIVRPWTQSKASSIQPWMKPEALTFRIWSQSKVNTITPWTGPEADVARLWLQIQTNTFRTWSPLESQTNISWSELEADRVRSWLYTQMHTFKPWIETEFQTAHSWTQPEGDIARLWTKSEADNVRHWFQTQVETPTMWTEPVSQVVHHWIQSKTEIVRPWNQPVADKLRAWIQHDIYTVRPWDELEGDKVRFWTQSESDISLGFSQMWV</sequence>
<dbReference type="AlphaFoldDB" id="A0A6P9FJF9"/>
<dbReference type="Gene3D" id="2.40.10.10">
    <property type="entry name" value="Trypsin-like serine proteases"/>
    <property type="match status" value="1"/>
</dbReference>
<dbReference type="RefSeq" id="XP_035581842.1">
    <property type="nucleotide sequence ID" value="XM_035725949.1"/>
</dbReference>
<dbReference type="SUPFAM" id="SSF50494">
    <property type="entry name" value="Trypsin-like serine proteases"/>
    <property type="match status" value="1"/>
</dbReference>
<feature type="region of interest" description="Disordered" evidence="1">
    <location>
        <begin position="269"/>
        <end position="292"/>
    </location>
</feature>
<name>A0A6P9FJF9_ZALCA</name>
<proteinExistence type="predicted"/>
<dbReference type="KEGG" id="zca:118356657"/>
<reference evidence="3" key="1">
    <citation type="submission" date="2025-08" db="UniProtKB">
        <authorList>
            <consortium name="RefSeq"/>
        </authorList>
    </citation>
    <scope>IDENTIFICATION</scope>
    <source>
        <tissue evidence="3">Blood</tissue>
    </source>
</reference>
<dbReference type="GeneID" id="118356657"/>
<evidence type="ECO:0000256" key="1">
    <source>
        <dbReference type="SAM" id="MobiDB-lite"/>
    </source>
</evidence>
<protein>
    <submittedName>
        <fullName evidence="3">Uncharacterized protein LOC118356657</fullName>
    </submittedName>
</protein>
<accession>A0A6P9FJF9</accession>
<evidence type="ECO:0000313" key="2">
    <source>
        <dbReference type="Proteomes" id="UP000515165"/>
    </source>
</evidence>
<dbReference type="InterPro" id="IPR009003">
    <property type="entry name" value="Peptidase_S1_PA"/>
</dbReference>
<keyword evidence="2" id="KW-1185">Reference proteome</keyword>
<dbReference type="OrthoDB" id="6261922at2759"/>
<dbReference type="Proteomes" id="UP000515165">
    <property type="component" value="Chromosome Y"/>
</dbReference>
<gene>
    <name evidence="3" type="primary">LOC118356657</name>
</gene>
<dbReference type="InterPro" id="IPR043504">
    <property type="entry name" value="Peptidase_S1_PA_chymotrypsin"/>
</dbReference>